<dbReference type="NCBIfam" id="TIGR00074">
    <property type="entry name" value="hypC_hupF"/>
    <property type="match status" value="1"/>
</dbReference>
<evidence type="ECO:0000313" key="3">
    <source>
        <dbReference type="Proteomes" id="UP000760480"/>
    </source>
</evidence>
<reference evidence="2 3" key="1">
    <citation type="submission" date="2019-03" db="EMBL/GenBank/DDBJ databases">
        <title>Metabolic reconstructions from genomes of highly enriched 'Candidatus Accumulibacter' and 'Candidatus Competibacter' bioreactor populations.</title>
        <authorList>
            <person name="Annavajhala M.K."/>
            <person name="Welles L."/>
            <person name="Abbas B."/>
            <person name="Sorokin D."/>
            <person name="Park H."/>
            <person name="Van Loosdrecht M."/>
            <person name="Chandran K."/>
        </authorList>
    </citation>
    <scope>NUCLEOTIDE SEQUENCE [LARGE SCALE GENOMIC DNA]</scope>
    <source>
        <strain evidence="2 3">SBR_G</strain>
    </source>
</reference>
<dbReference type="InterPro" id="IPR019812">
    <property type="entry name" value="Hydgase_assmbl_chp_CS"/>
</dbReference>
<dbReference type="PANTHER" id="PTHR35177:SF2">
    <property type="entry name" value="HYDROGENASE MATURATION FACTOR HYBG"/>
    <property type="match status" value="1"/>
</dbReference>
<evidence type="ECO:0000313" key="2">
    <source>
        <dbReference type="EMBL" id="NMQ17929.1"/>
    </source>
</evidence>
<dbReference type="RefSeq" id="WP_169247186.1">
    <property type="nucleotide sequence ID" value="NZ_SPMZ01000004.1"/>
</dbReference>
<name>A0ABX1THA3_9GAMM</name>
<organism evidence="2 3">
    <name type="scientific">Candidatus Competibacter phosphatis</name>
    <dbReference type="NCBI Taxonomy" id="221280"/>
    <lineage>
        <taxon>Bacteria</taxon>
        <taxon>Pseudomonadati</taxon>
        <taxon>Pseudomonadota</taxon>
        <taxon>Gammaproteobacteria</taxon>
        <taxon>Candidatus Competibacteraceae</taxon>
        <taxon>Candidatus Competibacter</taxon>
    </lineage>
</organism>
<protein>
    <submittedName>
        <fullName evidence="2">HypC/HybG/HupF family hydrogenase formation chaperone</fullName>
    </submittedName>
</protein>
<dbReference type="SUPFAM" id="SSF159127">
    <property type="entry name" value="HupF/HypC-like"/>
    <property type="match status" value="1"/>
</dbReference>
<sequence>MCIAIPAQVIEVRDASAVVERYGERLEVNLLLLQDEVAVGDFLILQARAFAVEKIEPEQAAEIYRLFDEFVGATSDKAA</sequence>
<proteinExistence type="inferred from homology"/>
<dbReference type="Gene3D" id="2.30.30.140">
    <property type="match status" value="1"/>
</dbReference>
<comment type="similarity">
    <text evidence="1">Belongs to the HupF/HypC family.</text>
</comment>
<dbReference type="InterPro" id="IPR001109">
    <property type="entry name" value="Hydrogenase_HupF/HypC"/>
</dbReference>
<keyword evidence="3" id="KW-1185">Reference proteome</keyword>
<dbReference type="PANTHER" id="PTHR35177">
    <property type="entry name" value="HYDROGENASE MATURATION FACTOR HYBG"/>
    <property type="match status" value="1"/>
</dbReference>
<accession>A0ABX1THA3</accession>
<comment type="caution">
    <text evidence="2">The sequence shown here is derived from an EMBL/GenBank/DDBJ whole genome shotgun (WGS) entry which is preliminary data.</text>
</comment>
<dbReference type="Proteomes" id="UP000760480">
    <property type="component" value="Unassembled WGS sequence"/>
</dbReference>
<dbReference type="PROSITE" id="PS01097">
    <property type="entry name" value="HUPF_HYPC"/>
    <property type="match status" value="1"/>
</dbReference>
<gene>
    <name evidence="2" type="ORF">E4P82_01160</name>
</gene>
<dbReference type="Pfam" id="PF01455">
    <property type="entry name" value="HupF_HypC"/>
    <property type="match status" value="1"/>
</dbReference>
<evidence type="ECO:0000256" key="1">
    <source>
        <dbReference type="ARBA" id="ARBA00006018"/>
    </source>
</evidence>
<dbReference type="EMBL" id="SPMZ01000004">
    <property type="protein sequence ID" value="NMQ17929.1"/>
    <property type="molecule type" value="Genomic_DNA"/>
</dbReference>